<dbReference type="AlphaFoldDB" id="A0A0F4YUJ4"/>
<organism evidence="2 3">
    <name type="scientific">Rasamsonia emersonii (strain ATCC 16479 / CBS 393.64 / IMI 116815)</name>
    <dbReference type="NCBI Taxonomy" id="1408163"/>
    <lineage>
        <taxon>Eukaryota</taxon>
        <taxon>Fungi</taxon>
        <taxon>Dikarya</taxon>
        <taxon>Ascomycota</taxon>
        <taxon>Pezizomycotina</taxon>
        <taxon>Eurotiomycetes</taxon>
        <taxon>Eurotiomycetidae</taxon>
        <taxon>Eurotiales</taxon>
        <taxon>Trichocomaceae</taxon>
        <taxon>Rasamsonia</taxon>
    </lineage>
</organism>
<reference evidence="2 3" key="1">
    <citation type="submission" date="2015-04" db="EMBL/GenBank/DDBJ databases">
        <authorList>
            <person name="Heijne W.H."/>
            <person name="Fedorova N.D."/>
            <person name="Nierman W.C."/>
            <person name="Vollebregt A.W."/>
            <person name="Zhao Z."/>
            <person name="Wu L."/>
            <person name="Kumar M."/>
            <person name="Stam H."/>
            <person name="van den Berg M.A."/>
            <person name="Pel H.J."/>
        </authorList>
    </citation>
    <scope>NUCLEOTIDE SEQUENCE [LARGE SCALE GENOMIC DNA]</scope>
    <source>
        <strain evidence="2 3">CBS 393.64</strain>
    </source>
</reference>
<sequence length="341" mass="38818">MDQVISHDFEDWPDWPLRNSHCVSYVSQDSETASLLSSSQYPPPPSPTVTSSSSDKGKSPQSPPEVIRLHLNPTVTISFVRKNRLFRIQYGYINICKDSSGNLRCLELGGSAGQQNPFIHTFHNSKLPVPHLEQPRLSKETSYRVSFLEEQTIQTGQTVFTSQLSYTFDDWNDCVRFQELLLASELVFIAGIAEAKSKGRGEECISQNLRILRGRHDRKVILFFANSQRRERKRYVSIPRRDPSNTFFCDAETLFLTWSPVNCIDHLEVPKKPSRPVSLHLRPNFEILAEMKVLHIQFLEEDGVFYDHSSTGYVDTNFGFSLSQTRGSLSTSCCTTLTDDV</sequence>
<evidence type="ECO:0000256" key="1">
    <source>
        <dbReference type="SAM" id="MobiDB-lite"/>
    </source>
</evidence>
<dbReference type="EMBL" id="LASV01000163">
    <property type="protein sequence ID" value="KKA21952.1"/>
    <property type="molecule type" value="Genomic_DNA"/>
</dbReference>
<name>A0A0F4YUJ4_RASE3</name>
<protein>
    <submittedName>
        <fullName evidence="2">Uncharacterized protein</fullName>
    </submittedName>
</protein>
<gene>
    <name evidence="2" type="ORF">T310_4014</name>
</gene>
<dbReference type="PROSITE" id="PS00221">
    <property type="entry name" value="MIP"/>
    <property type="match status" value="1"/>
</dbReference>
<evidence type="ECO:0000313" key="2">
    <source>
        <dbReference type="EMBL" id="KKA21952.1"/>
    </source>
</evidence>
<accession>A0A0F4YUJ4</accession>
<feature type="region of interest" description="Disordered" evidence="1">
    <location>
        <begin position="34"/>
        <end position="66"/>
    </location>
</feature>
<evidence type="ECO:0000313" key="3">
    <source>
        <dbReference type="Proteomes" id="UP000053958"/>
    </source>
</evidence>
<dbReference type="InterPro" id="IPR022357">
    <property type="entry name" value="MIP_CS"/>
</dbReference>
<comment type="caution">
    <text evidence="2">The sequence shown here is derived from an EMBL/GenBank/DDBJ whole genome shotgun (WGS) entry which is preliminary data.</text>
</comment>
<keyword evidence="3" id="KW-1185">Reference proteome</keyword>
<dbReference type="GeneID" id="25316363"/>
<dbReference type="RefSeq" id="XP_013328564.1">
    <property type="nucleotide sequence ID" value="XM_013473110.1"/>
</dbReference>
<dbReference type="Proteomes" id="UP000053958">
    <property type="component" value="Unassembled WGS sequence"/>
</dbReference>
<dbReference type="OrthoDB" id="4160190at2759"/>
<proteinExistence type="predicted"/>